<keyword evidence="5 6" id="KW-0472">Membrane</keyword>
<evidence type="ECO:0000256" key="2">
    <source>
        <dbReference type="ARBA" id="ARBA00007511"/>
    </source>
</evidence>
<organism evidence="7 8">
    <name type="scientific">Caballeronia telluris</name>
    <dbReference type="NCBI Taxonomy" id="326475"/>
    <lineage>
        <taxon>Bacteria</taxon>
        <taxon>Pseudomonadati</taxon>
        <taxon>Pseudomonadota</taxon>
        <taxon>Betaproteobacteria</taxon>
        <taxon>Burkholderiales</taxon>
        <taxon>Burkholderiaceae</taxon>
        <taxon>Caballeronia</taxon>
    </lineage>
</organism>
<sequence>MDYFLALASDPAAWAALATLVVMEVVLGIDNLIFISILTNKLPPEHRARTQKIGIGLALIMRLGLLGTIALIVRLTTPIFEAFGHGFSWRDLILIAGGVFLVWKATKEIHHHVAHDDDLSDGGAGKTSGISPMSAIGQILVLDLVFSIDSIVTAVGMTEHIPIMFIAVIAAVTVMLFAAGPLSRFIERNPTIVMLALGFLLVIGMTLIAEGFGSHVPKGYIYAAMAFSALVEGLNMLSRRAKARRASPERVSGDH</sequence>
<feature type="transmembrane region" description="Helical" evidence="6">
    <location>
        <begin position="135"/>
        <end position="155"/>
    </location>
</feature>
<proteinExistence type="inferred from homology"/>
<dbReference type="PANTHER" id="PTHR30238">
    <property type="entry name" value="MEMBRANE BOUND PREDICTED REDOX MODULATOR"/>
    <property type="match status" value="1"/>
</dbReference>
<evidence type="ECO:0000256" key="3">
    <source>
        <dbReference type="ARBA" id="ARBA00022692"/>
    </source>
</evidence>
<feature type="transmembrane region" description="Helical" evidence="6">
    <location>
        <begin position="219"/>
        <end position="237"/>
    </location>
</feature>
<name>A0A158F5W6_9BURK</name>
<dbReference type="RefSeq" id="WP_087628734.1">
    <property type="nucleotide sequence ID" value="NZ_FCNZ02000001.1"/>
</dbReference>
<gene>
    <name evidence="7" type="ORF">AWB66_00589</name>
</gene>
<comment type="similarity">
    <text evidence="2">Belongs to the TerC family.</text>
</comment>
<dbReference type="PANTHER" id="PTHR30238:SF4">
    <property type="entry name" value="SLL1022 PROTEIN"/>
    <property type="match status" value="1"/>
</dbReference>
<evidence type="ECO:0000256" key="5">
    <source>
        <dbReference type="ARBA" id="ARBA00023136"/>
    </source>
</evidence>
<dbReference type="STRING" id="326475.AWB66_00589"/>
<comment type="subcellular location">
    <subcellularLocation>
        <location evidence="1">Membrane</location>
        <topology evidence="1">Multi-pass membrane protein</topology>
    </subcellularLocation>
</comment>
<keyword evidence="4 6" id="KW-1133">Transmembrane helix</keyword>
<dbReference type="GO" id="GO:0016020">
    <property type="term" value="C:membrane"/>
    <property type="evidence" value="ECO:0007669"/>
    <property type="project" value="UniProtKB-SubCell"/>
</dbReference>
<dbReference type="InterPro" id="IPR005496">
    <property type="entry name" value="Integral_membrane_TerC"/>
</dbReference>
<feature type="transmembrane region" description="Helical" evidence="6">
    <location>
        <begin position="12"/>
        <end position="34"/>
    </location>
</feature>
<protein>
    <submittedName>
        <fullName evidence="7">Inner membrane protein</fullName>
    </submittedName>
</protein>
<evidence type="ECO:0000313" key="7">
    <source>
        <dbReference type="EMBL" id="SAL14749.1"/>
    </source>
</evidence>
<accession>A0A158F5W6</accession>
<evidence type="ECO:0000256" key="6">
    <source>
        <dbReference type="SAM" id="Phobius"/>
    </source>
</evidence>
<dbReference type="InterPro" id="IPR036259">
    <property type="entry name" value="MFS_trans_sf"/>
</dbReference>
<evidence type="ECO:0000256" key="1">
    <source>
        <dbReference type="ARBA" id="ARBA00004141"/>
    </source>
</evidence>
<keyword evidence="8" id="KW-1185">Reference proteome</keyword>
<evidence type="ECO:0000313" key="8">
    <source>
        <dbReference type="Proteomes" id="UP000054717"/>
    </source>
</evidence>
<keyword evidence="3 6" id="KW-0812">Transmembrane</keyword>
<dbReference type="Pfam" id="PF03741">
    <property type="entry name" value="TerC"/>
    <property type="match status" value="1"/>
</dbReference>
<feature type="transmembrane region" description="Helical" evidence="6">
    <location>
        <begin position="192"/>
        <end position="213"/>
    </location>
</feature>
<dbReference type="EMBL" id="FCNZ02000001">
    <property type="protein sequence ID" value="SAL14749.1"/>
    <property type="molecule type" value="Genomic_DNA"/>
</dbReference>
<comment type="caution">
    <text evidence="7">The sequence shown here is derived from an EMBL/GenBank/DDBJ whole genome shotgun (WGS) entry which is preliminary data.</text>
</comment>
<evidence type="ECO:0000256" key="4">
    <source>
        <dbReference type="ARBA" id="ARBA00022989"/>
    </source>
</evidence>
<feature type="transmembrane region" description="Helical" evidence="6">
    <location>
        <begin position="87"/>
        <end position="103"/>
    </location>
</feature>
<feature type="transmembrane region" description="Helical" evidence="6">
    <location>
        <begin position="55"/>
        <end position="75"/>
    </location>
</feature>
<feature type="transmembrane region" description="Helical" evidence="6">
    <location>
        <begin position="161"/>
        <end position="180"/>
    </location>
</feature>
<dbReference type="AlphaFoldDB" id="A0A158F5W6"/>
<dbReference type="SUPFAM" id="SSF103473">
    <property type="entry name" value="MFS general substrate transporter"/>
    <property type="match status" value="1"/>
</dbReference>
<dbReference type="Proteomes" id="UP000054717">
    <property type="component" value="Unassembled WGS sequence"/>
</dbReference>
<reference evidence="7" key="1">
    <citation type="submission" date="2016-01" db="EMBL/GenBank/DDBJ databases">
        <authorList>
            <person name="Peeters Charlotte."/>
        </authorList>
    </citation>
    <scope>NUCLEOTIDE SEQUENCE</scope>
    <source>
        <strain evidence="7">LMG 22936</strain>
    </source>
</reference>